<protein>
    <recommendedName>
        <fullName evidence="3">glutamate decarboxylase</fullName>
        <ecNumber evidence="3">4.1.1.15</ecNumber>
    </recommendedName>
</protein>
<evidence type="ECO:0000256" key="4">
    <source>
        <dbReference type="ARBA" id="ARBA00022898"/>
    </source>
</evidence>
<evidence type="ECO:0000256" key="8">
    <source>
        <dbReference type="RuleBase" id="RU000382"/>
    </source>
</evidence>
<comment type="similarity">
    <text evidence="2 8">Belongs to the group II decarboxylase family.</text>
</comment>
<evidence type="ECO:0000256" key="3">
    <source>
        <dbReference type="ARBA" id="ARBA00012421"/>
    </source>
</evidence>
<organism evidence="9">
    <name type="scientific">Pseudo-nitzschia australis</name>
    <dbReference type="NCBI Taxonomy" id="44445"/>
    <lineage>
        <taxon>Eukaryota</taxon>
        <taxon>Sar</taxon>
        <taxon>Stramenopiles</taxon>
        <taxon>Ochrophyta</taxon>
        <taxon>Bacillariophyta</taxon>
        <taxon>Bacillariophyceae</taxon>
        <taxon>Bacillariophycidae</taxon>
        <taxon>Bacillariales</taxon>
        <taxon>Bacillariaceae</taxon>
        <taxon>Pseudo-nitzschia</taxon>
    </lineage>
</organism>
<dbReference type="InterPro" id="IPR002129">
    <property type="entry name" value="PyrdxlP-dep_de-COase"/>
</dbReference>
<dbReference type="Pfam" id="PF00282">
    <property type="entry name" value="Pyridoxal_deC"/>
    <property type="match status" value="1"/>
</dbReference>
<dbReference type="EC" id="4.1.1.15" evidence="3"/>
<evidence type="ECO:0000256" key="7">
    <source>
        <dbReference type="PIRSR" id="PIRSR602129-50"/>
    </source>
</evidence>
<comment type="cofactor">
    <cofactor evidence="1 7 8">
        <name>pyridoxal 5'-phosphate</name>
        <dbReference type="ChEBI" id="CHEBI:597326"/>
    </cofactor>
</comment>
<evidence type="ECO:0000256" key="2">
    <source>
        <dbReference type="ARBA" id="ARBA00009533"/>
    </source>
</evidence>
<evidence type="ECO:0000256" key="1">
    <source>
        <dbReference type="ARBA" id="ARBA00001933"/>
    </source>
</evidence>
<sequence length="315" mass="35541">MVVGILGNHYNGTYDPIWEMDKHLTTINAKKGFQVGLHVDAASGGFVAPFQDDVPAWDFRLKNVLSISASGHKFGESSCGTGWIVFRHRHDLSEHIEVEVTYLGGVSYSMTLNFSRPATGVYVQAYKFLRLGMVGYRQKVRNQLDTTKAFRDRIRSLKWNHGAPLFEICDPGDDPGLPVFAARVNPKLGLKFDNFALQRAMVQFHWYVSAYHLSFEDFGKDGANASTALCKDEEKSASMFRVVFKSNLTQVMAEDLFHRLAEIMQHVKEVEQAEAKKELGRLNDLKDLTTFVSSGEILRIRKCRVKLFANPHSAC</sequence>
<name>A0A7S4EGQ0_9STRA</name>
<dbReference type="GO" id="GO:0030170">
    <property type="term" value="F:pyridoxal phosphate binding"/>
    <property type="evidence" value="ECO:0007669"/>
    <property type="project" value="InterPro"/>
</dbReference>
<dbReference type="InterPro" id="IPR015424">
    <property type="entry name" value="PyrdxlP-dep_Trfase"/>
</dbReference>
<dbReference type="GO" id="GO:0006538">
    <property type="term" value="P:L-glutamate catabolic process"/>
    <property type="evidence" value="ECO:0007669"/>
    <property type="project" value="TreeGrafter"/>
</dbReference>
<proteinExistence type="inferred from homology"/>
<dbReference type="GO" id="GO:0005829">
    <property type="term" value="C:cytosol"/>
    <property type="evidence" value="ECO:0007669"/>
    <property type="project" value="TreeGrafter"/>
</dbReference>
<dbReference type="PANTHER" id="PTHR43321:SF3">
    <property type="entry name" value="GLUTAMATE DECARBOXYLASE"/>
    <property type="match status" value="1"/>
</dbReference>
<dbReference type="AlphaFoldDB" id="A0A7S4EGQ0"/>
<accession>A0A7S4EGQ0</accession>
<evidence type="ECO:0000256" key="6">
    <source>
        <dbReference type="ARBA" id="ARBA00048868"/>
    </source>
</evidence>
<comment type="catalytic activity">
    <reaction evidence="6">
        <text>L-glutamate + H(+) = 4-aminobutanoate + CO2</text>
        <dbReference type="Rhea" id="RHEA:17785"/>
        <dbReference type="ChEBI" id="CHEBI:15378"/>
        <dbReference type="ChEBI" id="CHEBI:16526"/>
        <dbReference type="ChEBI" id="CHEBI:29985"/>
        <dbReference type="ChEBI" id="CHEBI:59888"/>
        <dbReference type="EC" id="4.1.1.15"/>
    </reaction>
</comment>
<feature type="modified residue" description="N6-(pyridoxal phosphate)lysine" evidence="7">
    <location>
        <position position="73"/>
    </location>
</feature>
<evidence type="ECO:0000313" key="9">
    <source>
        <dbReference type="EMBL" id="CAE0712410.1"/>
    </source>
</evidence>
<dbReference type="InterPro" id="IPR010107">
    <property type="entry name" value="Glutamate_decarboxylase"/>
</dbReference>
<dbReference type="PANTHER" id="PTHR43321">
    <property type="entry name" value="GLUTAMATE DECARBOXYLASE"/>
    <property type="match status" value="1"/>
</dbReference>
<dbReference type="EMBL" id="HBIX01006547">
    <property type="protein sequence ID" value="CAE0712410.1"/>
    <property type="molecule type" value="Transcribed_RNA"/>
</dbReference>
<dbReference type="Gene3D" id="3.40.640.10">
    <property type="entry name" value="Type I PLP-dependent aspartate aminotransferase-like (Major domain)"/>
    <property type="match status" value="1"/>
</dbReference>
<gene>
    <name evidence="9" type="ORF">PAUS00366_LOCUS5162</name>
</gene>
<dbReference type="Gene3D" id="3.90.1150.160">
    <property type="match status" value="1"/>
</dbReference>
<dbReference type="SUPFAM" id="SSF53383">
    <property type="entry name" value="PLP-dependent transferases"/>
    <property type="match status" value="1"/>
</dbReference>
<keyword evidence="4 7" id="KW-0663">Pyridoxal phosphate</keyword>
<keyword evidence="5 8" id="KW-0456">Lyase</keyword>
<evidence type="ECO:0000256" key="5">
    <source>
        <dbReference type="ARBA" id="ARBA00023239"/>
    </source>
</evidence>
<dbReference type="GO" id="GO:0004351">
    <property type="term" value="F:glutamate decarboxylase activity"/>
    <property type="evidence" value="ECO:0007669"/>
    <property type="project" value="UniProtKB-EC"/>
</dbReference>
<dbReference type="InterPro" id="IPR015421">
    <property type="entry name" value="PyrdxlP-dep_Trfase_major"/>
</dbReference>
<reference evidence="9" key="1">
    <citation type="submission" date="2021-01" db="EMBL/GenBank/DDBJ databases">
        <authorList>
            <person name="Corre E."/>
            <person name="Pelletier E."/>
            <person name="Niang G."/>
            <person name="Scheremetjew M."/>
            <person name="Finn R."/>
            <person name="Kale V."/>
            <person name="Holt S."/>
            <person name="Cochrane G."/>
            <person name="Meng A."/>
            <person name="Brown T."/>
            <person name="Cohen L."/>
        </authorList>
    </citation>
    <scope>NUCLEOTIDE SEQUENCE</scope>
    <source>
        <strain evidence="9">10249 10 AB</strain>
    </source>
</reference>